<keyword evidence="1" id="KW-1133">Transmembrane helix</keyword>
<dbReference type="EMBL" id="FOUT01000010">
    <property type="protein sequence ID" value="SFN32749.1"/>
    <property type="molecule type" value="Genomic_DNA"/>
</dbReference>
<gene>
    <name evidence="2" type="ORF">SAMN05444143_110102</name>
</gene>
<sequence>MNWNNPDADPGESEEEYEARKREESEAATGLMFMVVEGFIFVLKIAAIFGMFCYAGFLLSQKFWGEETDKFKIWSFSLLFTYLIFCIIYFFKGTIIGLQAKNRKLWILPWVICVLICCIIPALIVKSFVAGMFNLTERQGLLCIGLSWGAFILFSFYVYGIYQFKTPTVPKILHWSYALGLKVSL</sequence>
<keyword evidence="1" id="KW-0472">Membrane</keyword>
<evidence type="ECO:0000313" key="2">
    <source>
        <dbReference type="EMBL" id="SFN32749.1"/>
    </source>
</evidence>
<keyword evidence="1" id="KW-0812">Transmembrane</keyword>
<accession>A0A1I4Y5B0</accession>
<dbReference type="AlphaFoldDB" id="A0A1I4Y5B0"/>
<feature type="transmembrane region" description="Helical" evidence="1">
    <location>
        <begin position="106"/>
        <end position="129"/>
    </location>
</feature>
<feature type="transmembrane region" description="Helical" evidence="1">
    <location>
        <begin position="141"/>
        <end position="162"/>
    </location>
</feature>
<organism evidence="2 3">
    <name type="scientific">Flavobacterium succinicans</name>
    <dbReference type="NCBI Taxonomy" id="29536"/>
    <lineage>
        <taxon>Bacteria</taxon>
        <taxon>Pseudomonadati</taxon>
        <taxon>Bacteroidota</taxon>
        <taxon>Flavobacteriia</taxon>
        <taxon>Flavobacteriales</taxon>
        <taxon>Flavobacteriaceae</taxon>
        <taxon>Flavobacterium</taxon>
    </lineage>
</organism>
<feature type="transmembrane region" description="Helical" evidence="1">
    <location>
        <begin position="71"/>
        <end position="91"/>
    </location>
</feature>
<protein>
    <submittedName>
        <fullName evidence="2">Uncharacterized protein</fullName>
    </submittedName>
</protein>
<keyword evidence="3" id="KW-1185">Reference proteome</keyword>
<feature type="transmembrane region" description="Helical" evidence="1">
    <location>
        <begin position="39"/>
        <end position="59"/>
    </location>
</feature>
<dbReference type="RefSeq" id="WP_024981703.1">
    <property type="nucleotide sequence ID" value="NZ_CBCRUM010000018.1"/>
</dbReference>
<proteinExistence type="predicted"/>
<evidence type="ECO:0000313" key="3">
    <source>
        <dbReference type="Proteomes" id="UP000182961"/>
    </source>
</evidence>
<dbReference type="Proteomes" id="UP000182961">
    <property type="component" value="Unassembled WGS sequence"/>
</dbReference>
<name>A0A1I4Y5B0_9FLAO</name>
<reference evidence="3" key="1">
    <citation type="submission" date="2016-10" db="EMBL/GenBank/DDBJ databases">
        <authorList>
            <person name="Varghese N."/>
            <person name="Submissions S."/>
        </authorList>
    </citation>
    <scope>NUCLEOTIDE SEQUENCE [LARGE SCALE GENOMIC DNA]</scope>
    <source>
        <strain evidence="3">DSM 4002</strain>
    </source>
</reference>
<evidence type="ECO:0000256" key="1">
    <source>
        <dbReference type="SAM" id="Phobius"/>
    </source>
</evidence>